<proteinExistence type="predicted"/>
<dbReference type="AlphaFoldDB" id="F4RGC3"/>
<gene>
    <name evidence="1" type="ORF">MELLADRAFT_104835</name>
</gene>
<evidence type="ECO:0000313" key="2">
    <source>
        <dbReference type="Proteomes" id="UP000001072"/>
    </source>
</evidence>
<dbReference type="RefSeq" id="XP_007408273.1">
    <property type="nucleotide sequence ID" value="XM_007408211.1"/>
</dbReference>
<name>F4RGC3_MELLP</name>
<dbReference type="GeneID" id="18922409"/>
<dbReference type="InParanoid" id="F4RGC3"/>
<organism evidence="2">
    <name type="scientific">Melampsora larici-populina (strain 98AG31 / pathotype 3-4-7)</name>
    <name type="common">Poplar leaf rust fungus</name>
    <dbReference type="NCBI Taxonomy" id="747676"/>
    <lineage>
        <taxon>Eukaryota</taxon>
        <taxon>Fungi</taxon>
        <taxon>Dikarya</taxon>
        <taxon>Basidiomycota</taxon>
        <taxon>Pucciniomycotina</taxon>
        <taxon>Pucciniomycetes</taxon>
        <taxon>Pucciniales</taxon>
        <taxon>Melampsoraceae</taxon>
        <taxon>Melampsora</taxon>
    </lineage>
</organism>
<protein>
    <submittedName>
        <fullName evidence="1">Uncharacterized protein</fullName>
    </submittedName>
</protein>
<accession>F4RGC3</accession>
<dbReference type="KEGG" id="mlr:MELLADRAFT_104835"/>
<dbReference type="VEuPathDB" id="FungiDB:MELLADRAFT_104835"/>
<dbReference type="HOGENOM" id="CLU_1713664_0_0_1"/>
<dbReference type="EMBL" id="GL883100">
    <property type="protein sequence ID" value="EGG08687.1"/>
    <property type="molecule type" value="Genomic_DNA"/>
</dbReference>
<sequence length="153" mass="17258">MSKAESLHYPNQFESQVKLALEDSICNEMILEESGVKPKGLERERKKSDIDRVNQSGIQVDCNSNEAIKISEAIFELYCPCSTKDNIIIRSILVVFPRSSTLFDQYLIELFIGFGWQCVDSFCTVLCVLFGQSIVDNSVQNDWSDTSLELSAT</sequence>
<evidence type="ECO:0000313" key="1">
    <source>
        <dbReference type="EMBL" id="EGG08687.1"/>
    </source>
</evidence>
<keyword evidence="2" id="KW-1185">Reference proteome</keyword>
<dbReference type="Proteomes" id="UP000001072">
    <property type="component" value="Unassembled WGS sequence"/>
</dbReference>
<reference evidence="2" key="1">
    <citation type="journal article" date="2011" name="Proc. Natl. Acad. Sci. U.S.A.">
        <title>Obligate biotrophy features unraveled by the genomic analysis of rust fungi.</title>
        <authorList>
            <person name="Duplessis S."/>
            <person name="Cuomo C.A."/>
            <person name="Lin Y.-C."/>
            <person name="Aerts A."/>
            <person name="Tisserant E."/>
            <person name="Veneault-Fourrey C."/>
            <person name="Joly D.L."/>
            <person name="Hacquard S."/>
            <person name="Amselem J."/>
            <person name="Cantarel B.L."/>
            <person name="Chiu R."/>
            <person name="Coutinho P.M."/>
            <person name="Feau N."/>
            <person name="Field M."/>
            <person name="Frey P."/>
            <person name="Gelhaye E."/>
            <person name="Goldberg J."/>
            <person name="Grabherr M.G."/>
            <person name="Kodira C.D."/>
            <person name="Kohler A."/>
            <person name="Kuees U."/>
            <person name="Lindquist E.A."/>
            <person name="Lucas S.M."/>
            <person name="Mago R."/>
            <person name="Mauceli E."/>
            <person name="Morin E."/>
            <person name="Murat C."/>
            <person name="Pangilinan J.L."/>
            <person name="Park R."/>
            <person name="Pearson M."/>
            <person name="Quesneville H."/>
            <person name="Rouhier N."/>
            <person name="Sakthikumar S."/>
            <person name="Salamov A.A."/>
            <person name="Schmutz J."/>
            <person name="Selles B."/>
            <person name="Shapiro H."/>
            <person name="Tanguay P."/>
            <person name="Tuskan G.A."/>
            <person name="Henrissat B."/>
            <person name="Van de Peer Y."/>
            <person name="Rouze P."/>
            <person name="Ellis J.G."/>
            <person name="Dodds P.N."/>
            <person name="Schein J.E."/>
            <person name="Zhong S."/>
            <person name="Hamelin R.C."/>
            <person name="Grigoriev I.V."/>
            <person name="Szabo L.J."/>
            <person name="Martin F."/>
        </authorList>
    </citation>
    <scope>NUCLEOTIDE SEQUENCE [LARGE SCALE GENOMIC DNA]</scope>
    <source>
        <strain evidence="2">98AG31 / pathotype 3-4-7</strain>
    </source>
</reference>